<keyword evidence="1" id="KW-0472">Membrane</keyword>
<dbReference type="InterPro" id="IPR005804">
    <property type="entry name" value="FA_desaturase_dom"/>
</dbReference>
<dbReference type="GO" id="GO:0016491">
    <property type="term" value="F:oxidoreductase activity"/>
    <property type="evidence" value="ECO:0007669"/>
    <property type="project" value="InterPro"/>
</dbReference>
<evidence type="ECO:0000256" key="1">
    <source>
        <dbReference type="SAM" id="Phobius"/>
    </source>
</evidence>
<feature type="domain" description="Fatty acid desaturase" evidence="2">
    <location>
        <begin position="3"/>
        <end position="215"/>
    </location>
</feature>
<reference evidence="3" key="1">
    <citation type="submission" date="2018-05" db="EMBL/GenBank/DDBJ databases">
        <authorList>
            <person name="Lanie J.A."/>
            <person name="Ng W.-L."/>
            <person name="Kazmierczak K.M."/>
            <person name="Andrzejewski T.M."/>
            <person name="Davidsen T.M."/>
            <person name="Wayne K.J."/>
            <person name="Tettelin H."/>
            <person name="Glass J.I."/>
            <person name="Rusch D."/>
            <person name="Podicherti R."/>
            <person name="Tsui H.-C.T."/>
            <person name="Winkler M.E."/>
        </authorList>
    </citation>
    <scope>NUCLEOTIDE SEQUENCE</scope>
</reference>
<feature type="transmembrane region" description="Helical" evidence="1">
    <location>
        <begin position="91"/>
        <end position="108"/>
    </location>
</feature>
<evidence type="ECO:0000259" key="2">
    <source>
        <dbReference type="Pfam" id="PF00487"/>
    </source>
</evidence>
<accession>A0A382FBY0</accession>
<feature type="non-terminal residue" evidence="3">
    <location>
        <position position="1"/>
    </location>
</feature>
<keyword evidence="1" id="KW-0812">Transmembrane</keyword>
<feature type="transmembrane region" description="Helical" evidence="1">
    <location>
        <begin position="114"/>
        <end position="135"/>
    </location>
</feature>
<dbReference type="InterPro" id="IPR012171">
    <property type="entry name" value="Fatty_acid_desaturase"/>
</dbReference>
<proteinExistence type="predicted"/>
<gene>
    <name evidence="3" type="ORF">METZ01_LOCUS213049</name>
</gene>
<dbReference type="EMBL" id="UINC01048987">
    <property type="protein sequence ID" value="SVB60195.1"/>
    <property type="molecule type" value="Genomic_DNA"/>
</dbReference>
<dbReference type="AlphaFoldDB" id="A0A382FBY0"/>
<name>A0A382FBY0_9ZZZZ</name>
<organism evidence="3">
    <name type="scientific">marine metagenome</name>
    <dbReference type="NCBI Taxonomy" id="408172"/>
    <lineage>
        <taxon>unclassified sequences</taxon>
        <taxon>metagenomes</taxon>
        <taxon>ecological metagenomes</taxon>
    </lineage>
</organism>
<evidence type="ECO:0000313" key="3">
    <source>
        <dbReference type="EMBL" id="SVB60195.1"/>
    </source>
</evidence>
<dbReference type="GO" id="GO:0006629">
    <property type="term" value="P:lipid metabolic process"/>
    <property type="evidence" value="ECO:0007669"/>
    <property type="project" value="InterPro"/>
</dbReference>
<keyword evidence="1" id="KW-1133">Transmembrane helix</keyword>
<protein>
    <recommendedName>
        <fullName evidence="2">Fatty acid desaturase domain-containing protein</fullName>
    </recommendedName>
</protein>
<dbReference type="Pfam" id="PF00487">
    <property type="entry name" value="FA_desaturase"/>
    <property type="match status" value="1"/>
</dbReference>
<sequence>PSLNMYRMWSFGHNRVHHGFTSVRGMDYVWIPLTPQEYYARQWHQRLFYRIKRWPFTCAAHYLVDIWFNNMIRYNPGKDPKKRAYYRNNKLLSLSFFIAFSGLAYFSAGGVMGVISAVILPFIVFNYVIALFVYLHHTHPEIPFFYERSEWNHVIGNLHCSTMVRCSKLGEIFTHNIMVHVPHHVDVRIPFYHLKHAYEDLKKQYSDQMFEYRFRWSTIWGIFKQCKLYDYRLGKWYTFSEGRNVLHC</sequence>
<dbReference type="PANTHER" id="PTHR32100">
    <property type="entry name" value="OMEGA-6 FATTY ACID DESATURASE, CHLOROPLASTIC"/>
    <property type="match status" value="1"/>
</dbReference>